<dbReference type="Gene3D" id="3.40.366.10">
    <property type="entry name" value="Malonyl-Coenzyme A Acyl Carrier Protein, domain 2"/>
    <property type="match status" value="1"/>
</dbReference>
<dbReference type="Gene3D" id="3.30.70.3290">
    <property type="match status" value="1"/>
</dbReference>
<dbReference type="PROSITE" id="PS00606">
    <property type="entry name" value="KS3_1"/>
    <property type="match status" value="1"/>
</dbReference>
<dbReference type="InterPro" id="IPR020806">
    <property type="entry name" value="PKS_PP-bd"/>
</dbReference>
<keyword evidence="3" id="KW-0808">Transferase</keyword>
<dbReference type="SUPFAM" id="SSF52151">
    <property type="entry name" value="FabD/lysophospholipase-like"/>
    <property type="match status" value="1"/>
</dbReference>
<dbReference type="CDD" id="cd02440">
    <property type="entry name" value="AdoMet_MTases"/>
    <property type="match status" value="1"/>
</dbReference>
<dbReference type="InterPro" id="IPR016036">
    <property type="entry name" value="Malonyl_transacylase_ACP-bd"/>
</dbReference>
<dbReference type="SMART" id="SM00822">
    <property type="entry name" value="PKS_KR"/>
    <property type="match status" value="1"/>
</dbReference>
<dbReference type="PROSITE" id="PS50075">
    <property type="entry name" value="CARRIER"/>
    <property type="match status" value="1"/>
</dbReference>
<dbReference type="Pfam" id="PF00698">
    <property type="entry name" value="Acyl_transf_1"/>
    <property type="match status" value="1"/>
</dbReference>
<keyword evidence="4" id="KW-0511">Multifunctional enzyme</keyword>
<keyword evidence="2" id="KW-0597">Phosphoprotein</keyword>
<keyword evidence="8" id="KW-1185">Reference proteome</keyword>
<keyword evidence="1" id="KW-0596">Phosphopantetheine</keyword>
<dbReference type="SMART" id="SM00823">
    <property type="entry name" value="PKS_PP"/>
    <property type="match status" value="1"/>
</dbReference>
<dbReference type="SUPFAM" id="SSF55048">
    <property type="entry name" value="Probable ACP-binding domain of malonyl-CoA ACP transacylase"/>
    <property type="match status" value="1"/>
</dbReference>
<evidence type="ECO:0000256" key="3">
    <source>
        <dbReference type="ARBA" id="ARBA00022679"/>
    </source>
</evidence>
<dbReference type="Pfam" id="PF08659">
    <property type="entry name" value="KR"/>
    <property type="match status" value="1"/>
</dbReference>
<evidence type="ECO:0000259" key="5">
    <source>
        <dbReference type="PROSITE" id="PS50075"/>
    </source>
</evidence>
<dbReference type="InterPro" id="IPR013968">
    <property type="entry name" value="PKS_KR"/>
</dbReference>
<comment type="caution">
    <text evidence="7">The sequence shown here is derived from an EMBL/GenBank/DDBJ whole genome shotgun (WGS) entry which is preliminary data.</text>
</comment>
<dbReference type="InterPro" id="IPR036736">
    <property type="entry name" value="ACP-like_sf"/>
</dbReference>
<dbReference type="InterPro" id="IPR014031">
    <property type="entry name" value="Ketoacyl_synth_C"/>
</dbReference>
<dbReference type="InterPro" id="IPR009081">
    <property type="entry name" value="PP-bd_ACP"/>
</dbReference>
<dbReference type="InterPro" id="IPR020841">
    <property type="entry name" value="PKS_Beta-ketoAc_synthase_dom"/>
</dbReference>
<dbReference type="InterPro" id="IPR016039">
    <property type="entry name" value="Thiolase-like"/>
</dbReference>
<gene>
    <name evidence="7" type="ORF">ACFPM7_15600</name>
</gene>
<evidence type="ECO:0000256" key="4">
    <source>
        <dbReference type="ARBA" id="ARBA00023268"/>
    </source>
</evidence>
<dbReference type="Proteomes" id="UP001596157">
    <property type="component" value="Unassembled WGS sequence"/>
</dbReference>
<protein>
    <submittedName>
        <fullName evidence="7">SDR family NAD(P)-dependent oxidoreductase</fullName>
    </submittedName>
</protein>
<evidence type="ECO:0000313" key="7">
    <source>
        <dbReference type="EMBL" id="MFC5288485.1"/>
    </source>
</evidence>
<dbReference type="SUPFAM" id="SSF53901">
    <property type="entry name" value="Thiolase-like"/>
    <property type="match status" value="1"/>
</dbReference>
<dbReference type="InterPro" id="IPR014030">
    <property type="entry name" value="Ketoacyl_synth_N"/>
</dbReference>
<dbReference type="Gene3D" id="3.40.50.150">
    <property type="entry name" value="Vaccinia Virus protein VP39"/>
    <property type="match status" value="1"/>
</dbReference>
<dbReference type="InterPro" id="IPR014043">
    <property type="entry name" value="Acyl_transferase_dom"/>
</dbReference>
<dbReference type="Pfam" id="PF16197">
    <property type="entry name" value="KAsynt_C_assoc"/>
    <property type="match status" value="1"/>
</dbReference>
<dbReference type="InterPro" id="IPR018201">
    <property type="entry name" value="Ketoacyl_synth_AS"/>
</dbReference>
<dbReference type="InterPro" id="IPR050091">
    <property type="entry name" value="PKS_NRPS_Biosynth_Enz"/>
</dbReference>
<sequence length="1821" mass="190735">MTGAGPSGIAVVGMAGRFPGAASVDEFWANLVAGAESISRVDRDPAEPAHVPAEGLLDGQDRFDAEFFGYSPREAETMDPQHRVCLEAVWSAFDSAGFDPAAAPGPVGVFLSASISSYLIRNLLPDRNRLALLGGFPVLIHNDKDFLPTTVSHKLGLTGPSLAVGTACSSSLVAVHLACQSLLAFESDTAVAGGVSLQVPQGRGHVHRADGIYSADGHCRAFGEGADGTVGGSGVGVVVLRRLEDALRDGDPVHAVILGSAVNNDGSAKAGYTAPGVDGQAAVVAEALAVAGCSAAEVGYVEAHGTGTPLGDAIEVEALTRAYAGVRPAQCAIGSVKTNIGHLDAAAGVAGLIKAVLAVEHGVVPASLHCDPPNPAIDFVKTPFRPARSTRPWGLGGVRTAGVSAFGIGGTNAHVVIRSAPDRPMPSRARRWLPVLVSGRDADTADAFRHSLARHLRADADLSAVAATTAGQRALPARAAVVAETSEEAADLVAAAVTRTAEQRPVVFAFPGQGAWSARAAAALYVEEPTWRGHVDTCLHLLDSAGRGSPRSVFDASIDVDTGDPAVGQVALFIVEFATAATLCDWGVEPVAVVGHSLGEYAAAVVAGALSLTDALAMTAARGELFAELPAGAMLAVAGQVRDGLPDGLDLSAVNSEDQHVIAGDPTKVASYATDLVARGVWCRPLPATKAYHSAAVDAITARFDVPAVGPPALTVPFASTVLGGWASAHDLGAEYWVRHLRATVRFADALSTILSRHPDAVVLELGFGDVLTSLVRRTGHSRTHRAAAALPVSRPARGLLHTVADLWAEGHDVDWSAVVSARRTRLPDRPLRRDRFWVDPPGAPVEDERTLAALTSGIPMTEPPPLPDDLRFRSAMDRLCAAGALRFLEEAGVDTAPGARHTVAGLAADIDVLPPLRRMLDFLLDTLAEDGIARRSGGELEFRPGRRPRLEEVAAELLEDYPGKAELVELVRRCVEGYRRALSEPGSALALLYPGGRANAAAGVTVGLDAVGARIAELGKIARRLADRAGRPLRVLEVGAGEGRLTEALAPGLVALGADYLATDISRAFTVRLDSAAAERGVPLRTAVLDITADPAPQGIEPGSFDLVVALDVVHATPDVRATLRRLLPLLNRTGVLGVIETAARDRWLSMVWGLTEGWWTFRDDRQRTPLLDAGRWRRVAAEVDAAEHTVLPAAADACLVLLRRRPPADTLDDLVRRLPRKEPDVADWAYVPTWRRLPPVSAPSTPPGRCVVFAAGSAGDAVAAELRARGAHVTVVRPRGEVDVAPDEIAIDPREPTAHAELLQRIGPVDAVVHLWAADIERAGPLDPHSASAAQAHGLHSVLGLVRALGAAKADARPRRLLVVTAESADVLGGELDRPEHATLHAAVRVIPREYPWLLCSAIDLPAALPSFAAVVVAEALADPADSVVAYRGDHRWAPGFEQTRLPEATTHDGGVYLVCGGLGGIGLALAEHLAALPATVIVTTRRPVESVGGDLADRLARASSGGGRIIVERADITDRDRMRDLVRDAVGRWGPLAGVVHAAGVHDDAGMIQRRSAEDTDAVIAAKVIGTTALVDALAGHRPRFVLLCSSIGTALPNLKFGEVGYLAAHEFSNAFAAHAAARTDLPVVAVGWTDWLDSGMWARARRSLVDRASGHHADVLGADLLRGLTDTEGVEVFDRVTSAPPGPHVLISTQRLPGLLAVHDAYAGAAHHAVSGDLLARPSHRDRAPRGVAPLRSDGERVVAAIWRDLLGVAEIGPDDDFFALGGDSLLALRFLTLLRERTGADHPIARLFEAPTVADIARSIAARGGTPTDLLL</sequence>
<dbReference type="PANTHER" id="PTHR43775:SF37">
    <property type="entry name" value="SI:DKEY-61P9.11"/>
    <property type="match status" value="1"/>
</dbReference>
<feature type="domain" description="Carrier" evidence="5">
    <location>
        <begin position="1738"/>
        <end position="1813"/>
    </location>
</feature>
<dbReference type="SMART" id="SM00827">
    <property type="entry name" value="PKS_AT"/>
    <property type="match status" value="1"/>
</dbReference>
<dbReference type="Gene3D" id="1.10.287.1960">
    <property type="match status" value="1"/>
</dbReference>
<dbReference type="SUPFAM" id="SSF53335">
    <property type="entry name" value="S-adenosyl-L-methionine-dependent methyltransferases"/>
    <property type="match status" value="1"/>
</dbReference>
<dbReference type="Gene3D" id="3.40.47.10">
    <property type="match status" value="1"/>
</dbReference>
<dbReference type="Gene3D" id="1.10.1200.10">
    <property type="entry name" value="ACP-like"/>
    <property type="match status" value="1"/>
</dbReference>
<dbReference type="PROSITE" id="PS52004">
    <property type="entry name" value="KS3_2"/>
    <property type="match status" value="1"/>
</dbReference>
<dbReference type="SMART" id="SM00825">
    <property type="entry name" value="PKS_KS"/>
    <property type="match status" value="1"/>
</dbReference>
<dbReference type="PANTHER" id="PTHR43775">
    <property type="entry name" value="FATTY ACID SYNTHASE"/>
    <property type="match status" value="1"/>
</dbReference>
<dbReference type="Gene3D" id="3.40.50.720">
    <property type="entry name" value="NAD(P)-binding Rossmann-like Domain"/>
    <property type="match status" value="1"/>
</dbReference>
<reference evidence="8" key="1">
    <citation type="journal article" date="2019" name="Int. J. Syst. Evol. Microbiol.">
        <title>The Global Catalogue of Microorganisms (GCM) 10K type strain sequencing project: providing services to taxonomists for standard genome sequencing and annotation.</title>
        <authorList>
            <consortium name="The Broad Institute Genomics Platform"/>
            <consortium name="The Broad Institute Genome Sequencing Center for Infectious Disease"/>
            <person name="Wu L."/>
            <person name="Ma J."/>
        </authorList>
    </citation>
    <scope>NUCLEOTIDE SEQUENCE [LARGE SCALE GENOMIC DNA]</scope>
    <source>
        <strain evidence="8">CCUG 59778</strain>
    </source>
</reference>
<dbReference type="InterPro" id="IPR032821">
    <property type="entry name" value="PKS_assoc"/>
</dbReference>
<dbReference type="SUPFAM" id="SSF47336">
    <property type="entry name" value="ACP-like"/>
    <property type="match status" value="1"/>
</dbReference>
<dbReference type="Pfam" id="PF08242">
    <property type="entry name" value="Methyltransf_12"/>
    <property type="match status" value="1"/>
</dbReference>
<name>A0ABW0ESK8_9PSEU</name>
<accession>A0ABW0ESK8</accession>
<evidence type="ECO:0000256" key="2">
    <source>
        <dbReference type="ARBA" id="ARBA00022553"/>
    </source>
</evidence>
<dbReference type="SUPFAM" id="SSF51735">
    <property type="entry name" value="NAD(P)-binding Rossmann-fold domains"/>
    <property type="match status" value="2"/>
</dbReference>
<feature type="domain" description="Ketosynthase family 3 (KS3)" evidence="6">
    <location>
        <begin position="6"/>
        <end position="419"/>
    </location>
</feature>
<dbReference type="Pfam" id="PF00550">
    <property type="entry name" value="PP-binding"/>
    <property type="match status" value="1"/>
</dbReference>
<dbReference type="CDD" id="cd00833">
    <property type="entry name" value="PKS"/>
    <property type="match status" value="1"/>
</dbReference>
<dbReference type="Gene3D" id="3.30.70.250">
    <property type="entry name" value="Malonyl-CoA ACP transacylase, ACP-binding"/>
    <property type="match status" value="1"/>
</dbReference>
<dbReference type="InterPro" id="IPR001227">
    <property type="entry name" value="Ac_transferase_dom_sf"/>
</dbReference>
<evidence type="ECO:0000256" key="1">
    <source>
        <dbReference type="ARBA" id="ARBA00022450"/>
    </source>
</evidence>
<dbReference type="InterPro" id="IPR016035">
    <property type="entry name" value="Acyl_Trfase/lysoPLipase"/>
</dbReference>
<proteinExistence type="predicted"/>
<dbReference type="EMBL" id="JBHSKF010000006">
    <property type="protein sequence ID" value="MFC5288485.1"/>
    <property type="molecule type" value="Genomic_DNA"/>
</dbReference>
<organism evidence="7 8">
    <name type="scientific">Actinokineospora guangxiensis</name>
    <dbReference type="NCBI Taxonomy" id="1490288"/>
    <lineage>
        <taxon>Bacteria</taxon>
        <taxon>Bacillati</taxon>
        <taxon>Actinomycetota</taxon>
        <taxon>Actinomycetes</taxon>
        <taxon>Pseudonocardiales</taxon>
        <taxon>Pseudonocardiaceae</taxon>
        <taxon>Actinokineospora</taxon>
    </lineage>
</organism>
<dbReference type="InterPro" id="IPR029063">
    <property type="entry name" value="SAM-dependent_MTases_sf"/>
</dbReference>
<dbReference type="RefSeq" id="WP_378248331.1">
    <property type="nucleotide sequence ID" value="NZ_JBHSKF010000006.1"/>
</dbReference>
<evidence type="ECO:0000313" key="8">
    <source>
        <dbReference type="Proteomes" id="UP001596157"/>
    </source>
</evidence>
<dbReference type="InterPro" id="IPR057326">
    <property type="entry name" value="KR_dom"/>
</dbReference>
<dbReference type="Pfam" id="PF00109">
    <property type="entry name" value="ketoacyl-synt"/>
    <property type="match status" value="1"/>
</dbReference>
<dbReference type="Pfam" id="PF02801">
    <property type="entry name" value="Ketoacyl-synt_C"/>
    <property type="match status" value="1"/>
</dbReference>
<dbReference type="InterPro" id="IPR036291">
    <property type="entry name" value="NAD(P)-bd_dom_sf"/>
</dbReference>
<dbReference type="InterPro" id="IPR013217">
    <property type="entry name" value="Methyltransf_12"/>
</dbReference>
<evidence type="ECO:0000259" key="6">
    <source>
        <dbReference type="PROSITE" id="PS52004"/>
    </source>
</evidence>